<dbReference type="Gene3D" id="2.60.40.790">
    <property type="match status" value="1"/>
</dbReference>
<evidence type="ECO:0000259" key="4">
    <source>
        <dbReference type="PROSITE" id="PS50002"/>
    </source>
</evidence>
<name>F4PLX5_CACFS</name>
<protein>
    <submittedName>
        <fullName evidence="6">SH3 domain-containing protein</fullName>
    </submittedName>
</protein>
<dbReference type="AlphaFoldDB" id="F4PLX5"/>
<evidence type="ECO:0000313" key="6">
    <source>
        <dbReference type="EMBL" id="EGG23529.1"/>
    </source>
</evidence>
<feature type="domain" description="CS" evidence="5">
    <location>
        <begin position="1"/>
        <end position="89"/>
    </location>
</feature>
<reference evidence="7" key="1">
    <citation type="journal article" date="2011" name="Genome Res.">
        <title>Phylogeny-wide analysis of social amoeba genomes highlights ancient origins for complex intercellular communication.</title>
        <authorList>
            <person name="Heidel A.J."/>
            <person name="Lawal H.M."/>
            <person name="Felder M."/>
            <person name="Schilde C."/>
            <person name="Helps N.R."/>
            <person name="Tunggal B."/>
            <person name="Rivero F."/>
            <person name="John U."/>
            <person name="Schleicher M."/>
            <person name="Eichinger L."/>
            <person name="Platzer M."/>
            <person name="Noegel A.A."/>
            <person name="Schaap P."/>
            <person name="Gloeckner G."/>
        </authorList>
    </citation>
    <scope>NUCLEOTIDE SEQUENCE [LARGE SCALE GENOMIC DNA]</scope>
    <source>
        <strain evidence="7">SH3</strain>
    </source>
</reference>
<dbReference type="EMBL" id="GL883008">
    <property type="protein sequence ID" value="EGG23529.1"/>
    <property type="molecule type" value="Genomic_DNA"/>
</dbReference>
<evidence type="ECO:0000256" key="3">
    <source>
        <dbReference type="SAM" id="MobiDB-lite"/>
    </source>
</evidence>
<feature type="domain" description="SH3" evidence="4">
    <location>
        <begin position="97"/>
        <end position="156"/>
    </location>
</feature>
<dbReference type="InterPro" id="IPR037898">
    <property type="entry name" value="NudC_fam"/>
</dbReference>
<evidence type="ECO:0000256" key="1">
    <source>
        <dbReference type="ARBA" id="ARBA00022443"/>
    </source>
</evidence>
<gene>
    <name evidence="6" type="ORF">DFA_05662</name>
</gene>
<dbReference type="Pfam" id="PF04969">
    <property type="entry name" value="CS"/>
    <property type="match status" value="1"/>
</dbReference>
<dbReference type="PANTHER" id="PTHR12356">
    <property type="entry name" value="NUCLEAR MOVEMENT PROTEIN NUDC"/>
    <property type="match status" value="1"/>
</dbReference>
<dbReference type="Pfam" id="PF14604">
    <property type="entry name" value="SH3_9"/>
    <property type="match status" value="1"/>
</dbReference>
<proteinExistence type="predicted"/>
<dbReference type="KEGG" id="dfa:DFA_05662"/>
<feature type="region of interest" description="Disordered" evidence="3">
    <location>
        <begin position="172"/>
        <end position="201"/>
    </location>
</feature>
<dbReference type="PROSITE" id="PS50002">
    <property type="entry name" value="SH3"/>
    <property type="match status" value="1"/>
</dbReference>
<dbReference type="GeneID" id="14875545"/>
<evidence type="ECO:0000259" key="5">
    <source>
        <dbReference type="PROSITE" id="PS51203"/>
    </source>
</evidence>
<sequence length="201" mass="22532">MSVPLYTWHQNNSTVVIKFDVPAAVTKQDILSEITGSSIKFGVKGFAPHLDGQLANAIKGSRWTLKEDVGQIQILLDKSTQSIPWNNLITSFSSSSPFVSRARVMYEYSATNEEELSLLPYEVIGIFASDDSGWLEGERLGVKGAIPSNFVEIFQNDYQPLEDVEASAEFAKTEDNKPGKNNNESIKHHHHHHHHCYSLEF</sequence>
<dbReference type="InterPro" id="IPR036028">
    <property type="entry name" value="SH3-like_dom_sf"/>
</dbReference>
<dbReference type="GO" id="GO:0005737">
    <property type="term" value="C:cytoplasm"/>
    <property type="evidence" value="ECO:0007669"/>
    <property type="project" value="TreeGrafter"/>
</dbReference>
<dbReference type="OrthoDB" id="19092at2759"/>
<dbReference type="PROSITE" id="PS51203">
    <property type="entry name" value="CS"/>
    <property type="match status" value="1"/>
</dbReference>
<dbReference type="SUPFAM" id="SSF50044">
    <property type="entry name" value="SH3-domain"/>
    <property type="match status" value="1"/>
</dbReference>
<dbReference type="SMART" id="SM00326">
    <property type="entry name" value="SH3"/>
    <property type="match status" value="1"/>
</dbReference>
<dbReference type="SUPFAM" id="SSF49764">
    <property type="entry name" value="HSP20-like chaperones"/>
    <property type="match status" value="1"/>
</dbReference>
<evidence type="ECO:0000256" key="2">
    <source>
        <dbReference type="PROSITE-ProRule" id="PRU00192"/>
    </source>
</evidence>
<keyword evidence="7" id="KW-1185">Reference proteome</keyword>
<accession>F4PLX5</accession>
<evidence type="ECO:0000313" key="7">
    <source>
        <dbReference type="Proteomes" id="UP000007797"/>
    </source>
</evidence>
<dbReference type="InterPro" id="IPR001452">
    <property type="entry name" value="SH3_domain"/>
</dbReference>
<dbReference type="CDD" id="cd06467">
    <property type="entry name" value="p23_NUDC_like"/>
    <property type="match status" value="1"/>
</dbReference>
<dbReference type="OMA" id="VMYEYSA"/>
<dbReference type="Proteomes" id="UP000007797">
    <property type="component" value="Unassembled WGS sequence"/>
</dbReference>
<dbReference type="STRING" id="1054147.F4PLX5"/>
<organism evidence="6 7">
    <name type="scientific">Cavenderia fasciculata</name>
    <name type="common">Slime mold</name>
    <name type="synonym">Dictyostelium fasciculatum</name>
    <dbReference type="NCBI Taxonomy" id="261658"/>
    <lineage>
        <taxon>Eukaryota</taxon>
        <taxon>Amoebozoa</taxon>
        <taxon>Evosea</taxon>
        <taxon>Eumycetozoa</taxon>
        <taxon>Dictyostelia</taxon>
        <taxon>Acytosteliales</taxon>
        <taxon>Cavenderiaceae</taxon>
        <taxon>Cavenderia</taxon>
    </lineage>
</organism>
<dbReference type="Gene3D" id="2.30.30.40">
    <property type="entry name" value="SH3 Domains"/>
    <property type="match status" value="1"/>
</dbReference>
<dbReference type="GO" id="GO:0006457">
    <property type="term" value="P:protein folding"/>
    <property type="evidence" value="ECO:0007669"/>
    <property type="project" value="TreeGrafter"/>
</dbReference>
<dbReference type="RefSeq" id="XP_004361380.1">
    <property type="nucleotide sequence ID" value="XM_004361323.1"/>
</dbReference>
<keyword evidence="1 2" id="KW-0728">SH3 domain</keyword>
<dbReference type="GO" id="GO:0051082">
    <property type="term" value="F:unfolded protein binding"/>
    <property type="evidence" value="ECO:0007669"/>
    <property type="project" value="TreeGrafter"/>
</dbReference>
<dbReference type="InterPro" id="IPR007052">
    <property type="entry name" value="CS_dom"/>
</dbReference>
<feature type="compositionally biased region" description="Basic residues" evidence="3">
    <location>
        <begin position="187"/>
        <end position="201"/>
    </location>
</feature>
<dbReference type="InterPro" id="IPR008978">
    <property type="entry name" value="HSP20-like_chaperone"/>
</dbReference>